<dbReference type="PROSITE" id="PS50110">
    <property type="entry name" value="RESPONSE_REGULATORY"/>
    <property type="match status" value="1"/>
</dbReference>
<proteinExistence type="predicted"/>
<evidence type="ECO:0000313" key="3">
    <source>
        <dbReference type="EMBL" id="WOH12615.1"/>
    </source>
</evidence>
<evidence type="ECO:0000259" key="2">
    <source>
        <dbReference type="PROSITE" id="PS50110"/>
    </source>
</evidence>
<gene>
    <name evidence="3" type="ORF">DCAR_0832121</name>
</gene>
<dbReference type="InterPro" id="IPR011006">
    <property type="entry name" value="CheY-like_superfamily"/>
</dbReference>
<protein>
    <recommendedName>
        <fullName evidence="2">Response regulatory domain-containing protein</fullName>
    </recommendedName>
</protein>
<keyword evidence="4" id="KW-1185">Reference proteome</keyword>
<feature type="domain" description="Response regulatory" evidence="2">
    <location>
        <begin position="1"/>
        <end position="67"/>
    </location>
</feature>
<dbReference type="InterPro" id="IPR001789">
    <property type="entry name" value="Sig_transdc_resp-reg_receiver"/>
</dbReference>
<dbReference type="Proteomes" id="UP000077755">
    <property type="component" value="Chromosome 8"/>
</dbReference>
<evidence type="ECO:0000313" key="4">
    <source>
        <dbReference type="Proteomes" id="UP000077755"/>
    </source>
</evidence>
<organism evidence="3 4">
    <name type="scientific">Daucus carota subsp. sativus</name>
    <name type="common">Carrot</name>
    <dbReference type="NCBI Taxonomy" id="79200"/>
    <lineage>
        <taxon>Eukaryota</taxon>
        <taxon>Viridiplantae</taxon>
        <taxon>Streptophyta</taxon>
        <taxon>Embryophyta</taxon>
        <taxon>Tracheophyta</taxon>
        <taxon>Spermatophyta</taxon>
        <taxon>Magnoliopsida</taxon>
        <taxon>eudicotyledons</taxon>
        <taxon>Gunneridae</taxon>
        <taxon>Pentapetalae</taxon>
        <taxon>asterids</taxon>
        <taxon>campanulids</taxon>
        <taxon>Apiales</taxon>
        <taxon>Apiaceae</taxon>
        <taxon>Apioideae</taxon>
        <taxon>Scandiceae</taxon>
        <taxon>Daucinae</taxon>
        <taxon>Daucus</taxon>
        <taxon>Daucus sect. Daucus</taxon>
    </lineage>
</organism>
<comment type="caution">
    <text evidence="1">Lacks conserved residue(s) required for the propagation of feature annotation.</text>
</comment>
<name>A0AAF0XQW9_DAUCS</name>
<dbReference type="Gene3D" id="3.40.50.2300">
    <property type="match status" value="1"/>
</dbReference>
<reference evidence="3" key="1">
    <citation type="journal article" date="2016" name="Nat. Genet.">
        <title>A high-quality carrot genome assembly provides new insights into carotenoid accumulation and asterid genome evolution.</title>
        <authorList>
            <person name="Iorizzo M."/>
            <person name="Ellison S."/>
            <person name="Senalik D."/>
            <person name="Zeng P."/>
            <person name="Satapoomin P."/>
            <person name="Huang J."/>
            <person name="Bowman M."/>
            <person name="Iovene M."/>
            <person name="Sanseverino W."/>
            <person name="Cavagnaro P."/>
            <person name="Yildiz M."/>
            <person name="Macko-Podgorni A."/>
            <person name="Moranska E."/>
            <person name="Grzebelus E."/>
            <person name="Grzebelus D."/>
            <person name="Ashrafi H."/>
            <person name="Zheng Z."/>
            <person name="Cheng S."/>
            <person name="Spooner D."/>
            <person name="Van Deynze A."/>
            <person name="Simon P."/>
        </authorList>
    </citation>
    <scope>NUCLEOTIDE SEQUENCE</scope>
    <source>
        <tissue evidence="3">Leaf</tissue>
    </source>
</reference>
<dbReference type="AlphaFoldDB" id="A0AAF0XQW9"/>
<accession>A0AAF0XQW9</accession>
<evidence type="ECO:0000256" key="1">
    <source>
        <dbReference type="PROSITE-ProRule" id="PRU00169"/>
    </source>
</evidence>
<dbReference type="SUPFAM" id="SSF52172">
    <property type="entry name" value="CheY-like"/>
    <property type="match status" value="1"/>
</dbReference>
<reference evidence="3" key="2">
    <citation type="submission" date="2022-03" db="EMBL/GenBank/DDBJ databases">
        <title>Draft title - Genomic analysis of global carrot germplasm unveils the trajectory of domestication and the origin of high carotenoid orange carrot.</title>
        <authorList>
            <person name="Iorizzo M."/>
            <person name="Ellison S."/>
            <person name="Senalik D."/>
            <person name="Macko-Podgorni A."/>
            <person name="Grzebelus D."/>
            <person name="Bostan H."/>
            <person name="Rolling W."/>
            <person name="Curaba J."/>
            <person name="Simon P."/>
        </authorList>
    </citation>
    <scope>NUCLEOTIDE SEQUENCE</scope>
    <source>
        <tissue evidence="3">Leaf</tissue>
    </source>
</reference>
<dbReference type="GO" id="GO:0000160">
    <property type="term" value="P:phosphorelay signal transduction system"/>
    <property type="evidence" value="ECO:0007669"/>
    <property type="project" value="InterPro"/>
</dbReference>
<sequence>MLSNNSYDLILAEVHMPGMNGVELLQHINRDFSLPVICKSLYYNIYKNICITHINSGVRFISIGLSW</sequence>
<dbReference type="EMBL" id="CP093350">
    <property type="protein sequence ID" value="WOH12615.1"/>
    <property type="molecule type" value="Genomic_DNA"/>
</dbReference>